<name>A0A9W8ZJ76_9PLEO</name>
<evidence type="ECO:0000313" key="3">
    <source>
        <dbReference type="Proteomes" id="UP001140510"/>
    </source>
</evidence>
<proteinExistence type="predicted"/>
<evidence type="ECO:0000313" key="2">
    <source>
        <dbReference type="EMBL" id="KAJ4407144.1"/>
    </source>
</evidence>
<organism evidence="2 3">
    <name type="scientific">Didymella pomorum</name>
    <dbReference type="NCBI Taxonomy" id="749634"/>
    <lineage>
        <taxon>Eukaryota</taxon>
        <taxon>Fungi</taxon>
        <taxon>Dikarya</taxon>
        <taxon>Ascomycota</taxon>
        <taxon>Pezizomycotina</taxon>
        <taxon>Dothideomycetes</taxon>
        <taxon>Pleosporomycetidae</taxon>
        <taxon>Pleosporales</taxon>
        <taxon>Pleosporineae</taxon>
        <taxon>Didymellaceae</taxon>
        <taxon>Didymella</taxon>
    </lineage>
</organism>
<gene>
    <name evidence="2" type="ORF">N0V91_004026</name>
</gene>
<sequence length="236" mass="25914">MPLRSGAEDNNDDAGGGDGGDPNLEEEVENDTEALAEVDDGAVEESAAAFSEPEHETVATLRYRATFGDIEKNPIHSAADARPDYNVDNLTATGLWLWVDEVIETQTRRRLNVEVASLVAELWYGRGANRRDRPQKRLRRGSVQDIYDLKDLAKSIDLDTSEKLTIDFNLYLVGEPVPASQLASQLPQRLPQPRARTATAIQEEGLEGVVAAQLIGAGATLAIKDTWRCKKKECVN</sequence>
<feature type="region of interest" description="Disordered" evidence="1">
    <location>
        <begin position="1"/>
        <end position="55"/>
    </location>
</feature>
<comment type="caution">
    <text evidence="2">The sequence shown here is derived from an EMBL/GenBank/DDBJ whole genome shotgun (WGS) entry which is preliminary data.</text>
</comment>
<reference evidence="2" key="1">
    <citation type="submission" date="2022-10" db="EMBL/GenBank/DDBJ databases">
        <title>Tapping the CABI collections for fungal endophytes: first genome assemblies for Collariella, Neodidymelliopsis, Ascochyta clinopodiicola, Didymella pomorum, Didymosphaeria variabile, Neocosmospora piperis and Neocucurbitaria cava.</title>
        <authorList>
            <person name="Hill R."/>
        </authorList>
    </citation>
    <scope>NUCLEOTIDE SEQUENCE</scope>
    <source>
        <strain evidence="2">IMI 355091</strain>
    </source>
</reference>
<dbReference type="EMBL" id="JAPEVA010000022">
    <property type="protein sequence ID" value="KAJ4407144.1"/>
    <property type="molecule type" value="Genomic_DNA"/>
</dbReference>
<dbReference type="OrthoDB" id="3784086at2759"/>
<dbReference type="Proteomes" id="UP001140510">
    <property type="component" value="Unassembled WGS sequence"/>
</dbReference>
<protein>
    <submittedName>
        <fullName evidence="2">Uncharacterized protein</fullName>
    </submittedName>
</protein>
<accession>A0A9W8ZJ76</accession>
<dbReference type="AlphaFoldDB" id="A0A9W8ZJ76"/>
<evidence type="ECO:0000256" key="1">
    <source>
        <dbReference type="SAM" id="MobiDB-lite"/>
    </source>
</evidence>
<keyword evidence="3" id="KW-1185">Reference proteome</keyword>
<feature type="compositionally biased region" description="Acidic residues" evidence="1">
    <location>
        <begin position="23"/>
        <end position="43"/>
    </location>
</feature>